<feature type="region of interest" description="Disordered" evidence="1">
    <location>
        <begin position="80"/>
        <end position="108"/>
    </location>
</feature>
<keyword evidence="3" id="KW-1185">Reference proteome</keyword>
<feature type="compositionally biased region" description="Low complexity" evidence="1">
    <location>
        <begin position="51"/>
        <end position="68"/>
    </location>
</feature>
<evidence type="ECO:0000313" key="3">
    <source>
        <dbReference type="Proteomes" id="UP001066276"/>
    </source>
</evidence>
<evidence type="ECO:0000256" key="1">
    <source>
        <dbReference type="SAM" id="MobiDB-lite"/>
    </source>
</evidence>
<evidence type="ECO:0000313" key="2">
    <source>
        <dbReference type="EMBL" id="KAJ1159991.1"/>
    </source>
</evidence>
<protein>
    <submittedName>
        <fullName evidence="2">Uncharacterized protein</fullName>
    </submittedName>
</protein>
<dbReference type="EMBL" id="JANPWB010000008">
    <property type="protein sequence ID" value="KAJ1159991.1"/>
    <property type="molecule type" value="Genomic_DNA"/>
</dbReference>
<feature type="region of interest" description="Disordered" evidence="1">
    <location>
        <begin position="1"/>
        <end position="68"/>
    </location>
</feature>
<dbReference type="AlphaFoldDB" id="A0AAV7S5F4"/>
<comment type="caution">
    <text evidence="2">The sequence shown here is derived from an EMBL/GenBank/DDBJ whole genome shotgun (WGS) entry which is preliminary data.</text>
</comment>
<dbReference type="Proteomes" id="UP001066276">
    <property type="component" value="Chromosome 4_2"/>
</dbReference>
<sequence length="108" mass="11238">MGNSKVRARTGDDSTASYGTTDRVPVNSRAEWTAEPDREPGDEGLEDAAPLEGLEGLSGESGENSAELLVSGDRQCMHITSPGRTAASGPFVGYGGTSRSRNVPGLKQ</sequence>
<gene>
    <name evidence="2" type="ORF">NDU88_000494</name>
</gene>
<proteinExistence type="predicted"/>
<reference evidence="2" key="1">
    <citation type="journal article" date="2022" name="bioRxiv">
        <title>Sequencing and chromosome-scale assembly of the giantPleurodeles waltlgenome.</title>
        <authorList>
            <person name="Brown T."/>
            <person name="Elewa A."/>
            <person name="Iarovenko S."/>
            <person name="Subramanian E."/>
            <person name="Araus A.J."/>
            <person name="Petzold A."/>
            <person name="Susuki M."/>
            <person name="Suzuki K.-i.T."/>
            <person name="Hayashi T."/>
            <person name="Toyoda A."/>
            <person name="Oliveira C."/>
            <person name="Osipova E."/>
            <person name="Leigh N.D."/>
            <person name="Simon A."/>
            <person name="Yun M.H."/>
        </authorList>
    </citation>
    <scope>NUCLEOTIDE SEQUENCE</scope>
    <source>
        <strain evidence="2">20211129_DDA</strain>
        <tissue evidence="2">Liver</tissue>
    </source>
</reference>
<name>A0AAV7S5F4_PLEWA</name>
<organism evidence="2 3">
    <name type="scientific">Pleurodeles waltl</name>
    <name type="common">Iberian ribbed newt</name>
    <dbReference type="NCBI Taxonomy" id="8319"/>
    <lineage>
        <taxon>Eukaryota</taxon>
        <taxon>Metazoa</taxon>
        <taxon>Chordata</taxon>
        <taxon>Craniata</taxon>
        <taxon>Vertebrata</taxon>
        <taxon>Euteleostomi</taxon>
        <taxon>Amphibia</taxon>
        <taxon>Batrachia</taxon>
        <taxon>Caudata</taxon>
        <taxon>Salamandroidea</taxon>
        <taxon>Salamandridae</taxon>
        <taxon>Pleurodelinae</taxon>
        <taxon>Pleurodeles</taxon>
    </lineage>
</organism>
<accession>A0AAV7S5F4</accession>